<feature type="domain" description="Serine dehydratase beta chain" evidence="10">
    <location>
        <begin position="7"/>
        <end position="155"/>
    </location>
</feature>
<comment type="pathway">
    <text evidence="2">Carbohydrate biosynthesis; gluconeogenesis.</text>
</comment>
<keyword evidence="4" id="KW-0004">4Fe-4S</keyword>
<evidence type="ECO:0000256" key="3">
    <source>
        <dbReference type="ARBA" id="ARBA00022432"/>
    </source>
</evidence>
<keyword evidence="6" id="KW-0408">Iron</keyword>
<evidence type="ECO:0000256" key="2">
    <source>
        <dbReference type="ARBA" id="ARBA00004742"/>
    </source>
</evidence>
<dbReference type="EMBL" id="JAPFFF010000048">
    <property type="protein sequence ID" value="KAK8840189.1"/>
    <property type="molecule type" value="Genomic_DNA"/>
</dbReference>
<dbReference type="PANTHER" id="PTHR30182">
    <property type="entry name" value="L-SERINE DEHYDRATASE"/>
    <property type="match status" value="1"/>
</dbReference>
<reference evidence="11 12" key="1">
    <citation type="submission" date="2024-04" db="EMBL/GenBank/DDBJ databases">
        <title>Tritrichomonas musculus Genome.</title>
        <authorList>
            <person name="Alves-Ferreira E."/>
            <person name="Grigg M."/>
            <person name="Lorenzi H."/>
            <person name="Galac M."/>
        </authorList>
    </citation>
    <scope>NUCLEOTIDE SEQUENCE [LARGE SCALE GENOMIC DNA]</scope>
    <source>
        <strain evidence="11 12">EAF2021</strain>
    </source>
</reference>
<comment type="cofactor">
    <cofactor evidence="1">
        <name>[4Fe-4S] cluster</name>
        <dbReference type="ChEBI" id="CHEBI:49883"/>
    </cofactor>
</comment>
<comment type="caution">
    <text evidence="11">The sequence shown here is derived from an EMBL/GenBank/DDBJ whole genome shotgun (WGS) entry which is preliminary data.</text>
</comment>
<dbReference type="Pfam" id="PF03315">
    <property type="entry name" value="SDH_beta"/>
    <property type="match status" value="1"/>
</dbReference>
<keyword evidence="12" id="KW-1185">Reference proteome</keyword>
<gene>
    <name evidence="11" type="ORF">M9Y10_031133</name>
</gene>
<accession>A0ABR2H1V5</accession>
<evidence type="ECO:0000259" key="9">
    <source>
        <dbReference type="Pfam" id="PF03313"/>
    </source>
</evidence>
<evidence type="ECO:0000256" key="4">
    <source>
        <dbReference type="ARBA" id="ARBA00022485"/>
    </source>
</evidence>
<evidence type="ECO:0000256" key="5">
    <source>
        <dbReference type="ARBA" id="ARBA00022723"/>
    </source>
</evidence>
<protein>
    <recommendedName>
        <fullName evidence="13">L-serine ammonia-lyase</fullName>
    </recommendedName>
</protein>
<organism evidence="11 12">
    <name type="scientific">Tritrichomonas musculus</name>
    <dbReference type="NCBI Taxonomy" id="1915356"/>
    <lineage>
        <taxon>Eukaryota</taxon>
        <taxon>Metamonada</taxon>
        <taxon>Parabasalia</taxon>
        <taxon>Tritrichomonadida</taxon>
        <taxon>Tritrichomonadidae</taxon>
        <taxon>Tritrichomonas</taxon>
    </lineage>
</organism>
<feature type="domain" description="Serine dehydratase-like alpha subunit" evidence="9">
    <location>
        <begin position="186"/>
        <end position="448"/>
    </location>
</feature>
<keyword evidence="5" id="KW-0479">Metal-binding</keyword>
<evidence type="ECO:0000313" key="12">
    <source>
        <dbReference type="Proteomes" id="UP001470230"/>
    </source>
</evidence>
<dbReference type="SUPFAM" id="SSF143548">
    <property type="entry name" value="Serine metabolism enzymes domain"/>
    <property type="match status" value="1"/>
</dbReference>
<name>A0ABR2H1V5_9EUKA</name>
<evidence type="ECO:0000256" key="8">
    <source>
        <dbReference type="ARBA" id="ARBA00023239"/>
    </source>
</evidence>
<evidence type="ECO:0000256" key="6">
    <source>
        <dbReference type="ARBA" id="ARBA00023004"/>
    </source>
</evidence>
<dbReference type="Pfam" id="PF03313">
    <property type="entry name" value="SDH_alpha"/>
    <property type="match status" value="1"/>
</dbReference>
<evidence type="ECO:0000256" key="1">
    <source>
        <dbReference type="ARBA" id="ARBA00001966"/>
    </source>
</evidence>
<keyword evidence="7" id="KW-0411">Iron-sulfur</keyword>
<evidence type="ECO:0008006" key="13">
    <source>
        <dbReference type="Google" id="ProtNLM"/>
    </source>
</evidence>
<evidence type="ECO:0000313" key="11">
    <source>
        <dbReference type="EMBL" id="KAK8840189.1"/>
    </source>
</evidence>
<dbReference type="Gene3D" id="3.30.1330.90">
    <property type="entry name" value="D-3-phosphoglycerate dehydrogenase, domain 3"/>
    <property type="match status" value="1"/>
</dbReference>
<evidence type="ECO:0000259" key="10">
    <source>
        <dbReference type="Pfam" id="PF03315"/>
    </source>
</evidence>
<dbReference type="InterPro" id="IPR051318">
    <property type="entry name" value="Fe-S_L-Ser"/>
</dbReference>
<dbReference type="InterPro" id="IPR004644">
    <property type="entry name" value="Fe-S_L-Ser_mono"/>
</dbReference>
<sequence length="457" mass="50064">MSLMESSLSIMRIGLGPSSSYTTSPLMSARHFVQELIQKNLINNVNHIRVRLHGSLSTIGKVRMTDQAVLLGLSGSHPETVDLDEIPFIIDSIEKSGRLKLGGQHEINLLPKKDIHYINEKINGKSGVVFEAYQKNNEPIHSHSYYSLHGGVVSDGSDFHFPPILKGEVPFPYKNAEELLNECNKNHLTVSTVVMKNESAIQKKSIDAIIYDIDNRIYSTMKECLDRGLQSEGVLPGELKLARRAPSLYRLYKSSKSLQSDPMSITDWTALYAIAVSEENAAGGRIVAMPTSGACGVIPAVIEYFNNFVHQTTPEERARYFLTCGAVGILYKMNGSISGAEVGCQGEIGVASSMAAAGLTELMTHNPWRVLSAAEHAMEHSLGMTCDPAKLYVQVPCIERNAIGALKALTASRIANLRSYPSQISLDAVIKTMLETGRDLKEKYRKTGFGHIGADIL</sequence>
<keyword evidence="3" id="KW-0312">Gluconeogenesis</keyword>
<dbReference type="InterPro" id="IPR005130">
    <property type="entry name" value="Ser_deHydtase-like_asu"/>
</dbReference>
<dbReference type="PANTHER" id="PTHR30182:SF1">
    <property type="entry name" value="L-SERINE DEHYDRATASE 1"/>
    <property type="match status" value="1"/>
</dbReference>
<dbReference type="InterPro" id="IPR029009">
    <property type="entry name" value="ASB_dom_sf"/>
</dbReference>
<dbReference type="Proteomes" id="UP001470230">
    <property type="component" value="Unassembled WGS sequence"/>
</dbReference>
<dbReference type="InterPro" id="IPR005131">
    <property type="entry name" value="Ser_deHydtase_bsu"/>
</dbReference>
<keyword evidence="8" id="KW-0456">Lyase</keyword>
<dbReference type="NCBIfam" id="TIGR00720">
    <property type="entry name" value="sda_mono"/>
    <property type="match status" value="1"/>
</dbReference>
<proteinExistence type="predicted"/>
<evidence type="ECO:0000256" key="7">
    <source>
        <dbReference type="ARBA" id="ARBA00023014"/>
    </source>
</evidence>